<feature type="binding site" evidence="15">
    <location>
        <position position="182"/>
    </location>
    <ligand>
        <name>NADP(+)</name>
        <dbReference type="ChEBI" id="CHEBI:58349"/>
    </ligand>
</feature>
<dbReference type="PANTHER" id="PTHR46278:SF2">
    <property type="entry name" value="ASPARTATE-SEMIALDEHYDE DEHYDROGENASE"/>
    <property type="match status" value="1"/>
</dbReference>
<dbReference type="NCBIfam" id="NF011456">
    <property type="entry name" value="PRK14874.1"/>
    <property type="match status" value="1"/>
</dbReference>
<feature type="binding site" evidence="15">
    <location>
        <position position="234"/>
    </location>
    <ligand>
        <name>substrate</name>
    </ligand>
</feature>
<evidence type="ECO:0000256" key="13">
    <source>
        <dbReference type="ARBA" id="ARBA00023167"/>
    </source>
</evidence>
<dbReference type="SMART" id="SM00859">
    <property type="entry name" value="Semialdhyde_dh"/>
    <property type="match status" value="1"/>
</dbReference>
<evidence type="ECO:0000256" key="1">
    <source>
        <dbReference type="ARBA" id="ARBA00005021"/>
    </source>
</evidence>
<keyword evidence="10 15" id="KW-0220">Diaminopimelate biosynthesis</keyword>
<evidence type="ECO:0000256" key="11">
    <source>
        <dbReference type="ARBA" id="ARBA00023002"/>
    </source>
</evidence>
<keyword evidence="8 15" id="KW-0791">Threonine biosynthesis</keyword>
<dbReference type="EMBL" id="CP132508">
    <property type="protein sequence ID" value="WPD20019.1"/>
    <property type="molecule type" value="Genomic_DNA"/>
</dbReference>
<dbReference type="SUPFAM" id="SSF51735">
    <property type="entry name" value="NAD(P)-binding Rossmann-fold domains"/>
    <property type="match status" value="1"/>
</dbReference>
<dbReference type="SUPFAM" id="SSF55347">
    <property type="entry name" value="Glyceraldehyde-3-phosphate dehydrogenase-like, C-terminal domain"/>
    <property type="match status" value="1"/>
</dbReference>
<evidence type="ECO:0000313" key="17">
    <source>
        <dbReference type="EMBL" id="WPD20019.1"/>
    </source>
</evidence>
<name>A0ABZ0QT83_9FIRM</name>
<evidence type="ECO:0000256" key="12">
    <source>
        <dbReference type="ARBA" id="ARBA00023154"/>
    </source>
</evidence>
<keyword evidence="18" id="KW-1185">Reference proteome</keyword>
<comment type="pathway">
    <text evidence="2 15">Amino-acid biosynthesis; L-lysine biosynthesis via DAP pathway; (S)-tetrahydrodipicolinate from L-aspartate: step 2/4.</text>
</comment>
<comment type="pathway">
    <text evidence="3 15">Amino-acid biosynthesis; L-threonine biosynthesis; L-threonine from L-aspartate: step 2/5.</text>
</comment>
<evidence type="ECO:0000256" key="2">
    <source>
        <dbReference type="ARBA" id="ARBA00005076"/>
    </source>
</evidence>
<evidence type="ECO:0000259" key="16">
    <source>
        <dbReference type="SMART" id="SM00859"/>
    </source>
</evidence>
<dbReference type="CDD" id="cd18131">
    <property type="entry name" value="ASADH_C_bac_euk_like"/>
    <property type="match status" value="1"/>
</dbReference>
<dbReference type="InterPro" id="IPR000534">
    <property type="entry name" value="Semialdehyde_DH_NAD-bd"/>
</dbReference>
<accession>A0ABZ0QT83</accession>
<evidence type="ECO:0000256" key="6">
    <source>
        <dbReference type="ARBA" id="ARBA00013120"/>
    </source>
</evidence>
<feature type="binding site" evidence="15">
    <location>
        <begin position="39"/>
        <end position="40"/>
    </location>
    <ligand>
        <name>NADP(+)</name>
        <dbReference type="ChEBI" id="CHEBI:58349"/>
    </ligand>
</feature>
<dbReference type="HAMAP" id="MF_02121">
    <property type="entry name" value="ASADH"/>
    <property type="match status" value="1"/>
</dbReference>
<organism evidence="17 18">
    <name type="scientific">Thermaerobacter composti</name>
    <dbReference type="NCBI Taxonomy" id="554949"/>
    <lineage>
        <taxon>Bacteria</taxon>
        <taxon>Bacillati</taxon>
        <taxon>Bacillota</taxon>
        <taxon>Clostridia</taxon>
        <taxon>Eubacteriales</taxon>
        <taxon>Clostridiales Family XVII. Incertae Sedis</taxon>
        <taxon>Thermaerobacter</taxon>
    </lineage>
</organism>
<dbReference type="CDD" id="cd02316">
    <property type="entry name" value="VcASADH2_like_N"/>
    <property type="match status" value="1"/>
</dbReference>
<protein>
    <recommendedName>
        <fullName evidence="6 15">Aspartate-semialdehyde dehydrogenase</fullName>
        <shortName evidence="15">ASA dehydrogenase</shortName>
        <shortName evidence="15">ASADH</shortName>
        <ecNumber evidence="6 15">1.2.1.11</ecNumber>
    </recommendedName>
    <alternativeName>
        <fullName evidence="15">Aspartate-beta-semialdehyde dehydrogenase</fullName>
    </alternativeName>
</protein>
<dbReference type="InterPro" id="IPR036291">
    <property type="entry name" value="NAD(P)-bd_dom_sf"/>
</dbReference>
<dbReference type="EC" id="1.2.1.11" evidence="6 15"/>
<dbReference type="NCBIfam" id="TIGR01296">
    <property type="entry name" value="asd_B"/>
    <property type="match status" value="1"/>
</dbReference>
<evidence type="ECO:0000256" key="8">
    <source>
        <dbReference type="ARBA" id="ARBA00022697"/>
    </source>
</evidence>
<evidence type="ECO:0000256" key="9">
    <source>
        <dbReference type="ARBA" id="ARBA00022857"/>
    </source>
</evidence>
<evidence type="ECO:0000256" key="14">
    <source>
        <dbReference type="ARBA" id="ARBA00047891"/>
    </source>
</evidence>
<keyword evidence="12 15" id="KW-0457">Lysine biosynthesis</keyword>
<feature type="active site" description="Proton acceptor" evidence="15">
    <location>
        <position position="241"/>
    </location>
</feature>
<evidence type="ECO:0000256" key="15">
    <source>
        <dbReference type="HAMAP-Rule" id="MF_02121"/>
    </source>
</evidence>
<reference evidence="17 18" key="1">
    <citation type="submission" date="2023-08" db="EMBL/GenBank/DDBJ databases">
        <title>Genome sequence of Thermaerobacter compostii strain Ins1, a spore-forming filamentous bacterium isolated from a deep geothermal reservoir.</title>
        <authorList>
            <person name="Bregnard D."/>
            <person name="Gonzalez D."/>
            <person name="Junier P."/>
        </authorList>
    </citation>
    <scope>NUCLEOTIDE SEQUENCE [LARGE SCALE GENOMIC DNA]</scope>
    <source>
        <strain evidence="17 18">Ins1</strain>
    </source>
</reference>
<dbReference type="Gene3D" id="3.40.50.720">
    <property type="entry name" value="NAD(P)-binding Rossmann-like Domain"/>
    <property type="match status" value="1"/>
</dbReference>
<dbReference type="InterPro" id="IPR005986">
    <property type="entry name" value="Asp_semialdehyde_DH_beta"/>
</dbReference>
<evidence type="ECO:0000256" key="10">
    <source>
        <dbReference type="ARBA" id="ARBA00022915"/>
    </source>
</evidence>
<feature type="active site" description="Acyl-thioester intermediate" evidence="15">
    <location>
        <position position="128"/>
    </location>
</feature>
<feature type="domain" description="Semialdehyde dehydrogenase NAD-binding" evidence="16">
    <location>
        <begin position="4"/>
        <end position="119"/>
    </location>
</feature>
<feature type="binding site" evidence="15">
    <location>
        <begin position="158"/>
        <end position="159"/>
    </location>
    <ligand>
        <name>NADP(+)</name>
        <dbReference type="ChEBI" id="CHEBI:58349"/>
    </ligand>
</feature>
<comment type="function">
    <text evidence="15">Catalyzes the NADPH-dependent formation of L-aspartate-semialdehyde (L-ASA) by the reductive dephosphorylation of L-aspartyl-4-phosphate.</text>
</comment>
<dbReference type="Pfam" id="PF02774">
    <property type="entry name" value="Semialdhyde_dhC"/>
    <property type="match status" value="1"/>
</dbReference>
<comment type="similarity">
    <text evidence="4 15">Belongs to the aspartate-semialdehyde dehydrogenase family.</text>
</comment>
<feature type="binding site" evidence="15">
    <location>
        <begin position="11"/>
        <end position="14"/>
    </location>
    <ligand>
        <name>NADP(+)</name>
        <dbReference type="ChEBI" id="CHEBI:58349"/>
    </ligand>
</feature>
<keyword evidence="11 15" id="KW-0560">Oxidoreductase</keyword>
<evidence type="ECO:0000256" key="4">
    <source>
        <dbReference type="ARBA" id="ARBA00010584"/>
    </source>
</evidence>
<dbReference type="RefSeq" id="WP_318751428.1">
    <property type="nucleotide sequence ID" value="NZ_CP132508.1"/>
</dbReference>
<feature type="binding site" evidence="15">
    <location>
        <position position="314"/>
    </location>
    <ligand>
        <name>NADP(+)</name>
        <dbReference type="ChEBI" id="CHEBI:58349"/>
    </ligand>
</feature>
<dbReference type="GO" id="GO:0004073">
    <property type="term" value="F:aspartate-semialdehyde dehydrogenase activity"/>
    <property type="evidence" value="ECO:0007669"/>
    <property type="project" value="UniProtKB-EC"/>
</dbReference>
<sequence>MGYRVAVVGATGLVGQRLLQVLEERRFPVDELRPLATSRSAGRRVRFAGSSWAVGEASVAALAGVDIAFFAASGEVSRQLAPEAARAGTVVIDKSNAFRMDPAVPLVVPEVNGHALAHHRNLIASPNCSTIQLVVALKPILDRFGLERVVVATYQAVSGTGAAALDELEAEVRAGVEGRAHPPQVYPKPIAFNVLPHCDRFEAEGFTLEEWKLVRETRKILERDDLPVTATAVRVPVRVGHSEAVWIQTRDEATVEELRRVLAAAPGVVVEDDPQAGVYPTPLAVAGRDEVFVGRIRRDPTTPRAFWLWIVADNLRKGAATNAVQIAEALVGAKARAR</sequence>
<comment type="catalytic activity">
    <reaction evidence="14 15">
        <text>L-aspartate 4-semialdehyde + phosphate + NADP(+) = 4-phospho-L-aspartate + NADPH + H(+)</text>
        <dbReference type="Rhea" id="RHEA:24284"/>
        <dbReference type="ChEBI" id="CHEBI:15378"/>
        <dbReference type="ChEBI" id="CHEBI:43474"/>
        <dbReference type="ChEBI" id="CHEBI:57535"/>
        <dbReference type="ChEBI" id="CHEBI:57783"/>
        <dbReference type="ChEBI" id="CHEBI:58349"/>
        <dbReference type="ChEBI" id="CHEBI:537519"/>
        <dbReference type="EC" id="1.2.1.11"/>
    </reaction>
</comment>
<feature type="binding site" evidence="15">
    <location>
        <position position="99"/>
    </location>
    <ligand>
        <name>phosphate</name>
        <dbReference type="ChEBI" id="CHEBI:43474"/>
    </ligand>
</feature>
<dbReference type="InterPro" id="IPR012280">
    <property type="entry name" value="Semialdhyde_DH_dimer_dom"/>
</dbReference>
<evidence type="ECO:0000256" key="3">
    <source>
        <dbReference type="ARBA" id="ARBA00005097"/>
    </source>
</evidence>
<evidence type="ECO:0000256" key="7">
    <source>
        <dbReference type="ARBA" id="ARBA00022605"/>
    </source>
</evidence>
<evidence type="ECO:0000313" key="18">
    <source>
        <dbReference type="Proteomes" id="UP001304683"/>
    </source>
</evidence>
<keyword evidence="9 15" id="KW-0521">NADP</keyword>
<comment type="caution">
    <text evidence="15">Lacks conserved residue(s) required for the propagation of feature annotation.</text>
</comment>
<comment type="subunit">
    <text evidence="5 15">Homodimer.</text>
</comment>
<keyword evidence="7 15" id="KW-0028">Amino-acid biosynthesis</keyword>
<dbReference type="Gene3D" id="3.30.360.10">
    <property type="entry name" value="Dihydrodipicolinate Reductase, domain 2"/>
    <property type="match status" value="1"/>
</dbReference>
<evidence type="ECO:0000256" key="5">
    <source>
        <dbReference type="ARBA" id="ARBA00011738"/>
    </source>
</evidence>
<feature type="binding site" evidence="15">
    <location>
        <position position="155"/>
    </location>
    <ligand>
        <name>substrate</name>
    </ligand>
</feature>
<keyword evidence="13 15" id="KW-0486">Methionine biosynthesis</keyword>
<dbReference type="Pfam" id="PF01118">
    <property type="entry name" value="Semialdhyde_dh"/>
    <property type="match status" value="1"/>
</dbReference>
<dbReference type="PIRSF" id="PIRSF000148">
    <property type="entry name" value="ASA_dh"/>
    <property type="match status" value="1"/>
</dbReference>
<dbReference type="Proteomes" id="UP001304683">
    <property type="component" value="Chromosome"/>
</dbReference>
<gene>
    <name evidence="15" type="primary">asd</name>
    <name evidence="17" type="ORF">Q5761_05085</name>
</gene>
<dbReference type="InterPro" id="IPR012080">
    <property type="entry name" value="Asp_semialdehyde_DH"/>
</dbReference>
<dbReference type="PANTHER" id="PTHR46278">
    <property type="entry name" value="DEHYDROGENASE, PUTATIVE-RELATED"/>
    <property type="match status" value="1"/>
</dbReference>
<proteinExistence type="inferred from homology"/>
<comment type="pathway">
    <text evidence="1 15">Amino-acid biosynthesis; L-methionine biosynthesis via de novo pathway; L-homoserine from L-aspartate: step 2/3.</text>
</comment>